<evidence type="ECO:0000256" key="4">
    <source>
        <dbReference type="ARBA" id="ARBA00012681"/>
    </source>
</evidence>
<comment type="similarity">
    <text evidence="3">Belongs to the cysteine synthase/cystathionine beta-synthase family.</text>
</comment>
<dbReference type="eggNOG" id="COG0031">
    <property type="taxonomic scope" value="Bacteria"/>
</dbReference>
<dbReference type="InterPro" id="IPR050214">
    <property type="entry name" value="Cys_Synth/Cystath_Beta-Synth"/>
</dbReference>
<proteinExistence type="inferred from homology"/>
<evidence type="ECO:0000256" key="1">
    <source>
        <dbReference type="ARBA" id="ARBA00001933"/>
    </source>
</evidence>
<dbReference type="InterPro" id="IPR001926">
    <property type="entry name" value="TrpB-like_PALP"/>
</dbReference>
<dbReference type="InterPro" id="IPR005859">
    <property type="entry name" value="CysK"/>
</dbReference>
<evidence type="ECO:0000256" key="6">
    <source>
        <dbReference type="ARBA" id="ARBA00022679"/>
    </source>
</evidence>
<dbReference type="PANTHER" id="PTHR10314">
    <property type="entry name" value="CYSTATHIONINE BETA-SYNTHASE"/>
    <property type="match status" value="1"/>
</dbReference>
<evidence type="ECO:0000256" key="3">
    <source>
        <dbReference type="ARBA" id="ARBA00007103"/>
    </source>
</evidence>
<accession>A0A1U9YYF4</accession>
<dbReference type="EC" id="2.5.1.47" evidence="4"/>
<feature type="binding site" evidence="10">
    <location>
        <position position="86"/>
    </location>
    <ligand>
        <name>pyridoxal 5'-phosphate</name>
        <dbReference type="ChEBI" id="CHEBI:597326"/>
    </ligand>
</feature>
<dbReference type="RefSeq" id="WP_018064798.1">
    <property type="nucleotide sequence ID" value="NZ_AQWH01000009.1"/>
</dbReference>
<evidence type="ECO:0000256" key="5">
    <source>
        <dbReference type="ARBA" id="ARBA00022605"/>
    </source>
</evidence>
<dbReference type="Gene3D" id="3.40.50.1100">
    <property type="match status" value="2"/>
</dbReference>
<evidence type="ECO:0000256" key="7">
    <source>
        <dbReference type="ARBA" id="ARBA00022898"/>
    </source>
</evidence>
<dbReference type="SUPFAM" id="SSF53686">
    <property type="entry name" value="Tryptophan synthase beta subunit-like PLP-dependent enzymes"/>
    <property type="match status" value="1"/>
</dbReference>
<dbReference type="InterPro" id="IPR036052">
    <property type="entry name" value="TrpB-like_PALP_sf"/>
</dbReference>
<keyword evidence="14" id="KW-1185">Reference proteome</keyword>
<evidence type="ECO:0000256" key="9">
    <source>
        <dbReference type="ARBA" id="ARBA00047931"/>
    </source>
</evidence>
<comment type="pathway">
    <text evidence="2">Amino-acid biosynthesis; L-cysteine biosynthesis; L-cysteine from L-serine: step 2/2.</text>
</comment>
<dbReference type="KEGG" id="mmed:Mame_01049"/>
<dbReference type="GO" id="GO:0006535">
    <property type="term" value="P:cysteine biosynthetic process from serine"/>
    <property type="evidence" value="ECO:0007669"/>
    <property type="project" value="InterPro"/>
</dbReference>
<keyword evidence="7 10" id="KW-0663">Pyridoxal phosphate</keyword>
<dbReference type="NCBIfam" id="TIGR01136">
    <property type="entry name" value="cysKM"/>
    <property type="match status" value="1"/>
</dbReference>
<dbReference type="GO" id="GO:0004124">
    <property type="term" value="F:cysteine synthase activity"/>
    <property type="evidence" value="ECO:0007669"/>
    <property type="project" value="UniProtKB-EC"/>
</dbReference>
<evidence type="ECO:0000256" key="2">
    <source>
        <dbReference type="ARBA" id="ARBA00004962"/>
    </source>
</evidence>
<gene>
    <name evidence="13" type="primary">cysK1</name>
    <name evidence="13" type="ORF">Mame_01049</name>
</gene>
<organism evidence="13 14">
    <name type="scientific">Martelella mediterranea DSM 17316</name>
    <dbReference type="NCBI Taxonomy" id="1122214"/>
    <lineage>
        <taxon>Bacteria</taxon>
        <taxon>Pseudomonadati</taxon>
        <taxon>Pseudomonadota</taxon>
        <taxon>Alphaproteobacteria</taxon>
        <taxon>Hyphomicrobiales</taxon>
        <taxon>Aurantimonadaceae</taxon>
        <taxon>Martelella</taxon>
    </lineage>
</organism>
<evidence type="ECO:0000313" key="13">
    <source>
        <dbReference type="EMBL" id="AQZ50420.1"/>
    </source>
</evidence>
<evidence type="ECO:0000259" key="12">
    <source>
        <dbReference type="Pfam" id="PF00291"/>
    </source>
</evidence>
<dbReference type="GO" id="GO:0005737">
    <property type="term" value="C:cytoplasm"/>
    <property type="evidence" value="ECO:0007669"/>
    <property type="project" value="UniProtKB-ARBA"/>
</dbReference>
<dbReference type="AlphaFoldDB" id="A0A1U9YYF4"/>
<name>A0A1U9YYF4_9HYPH</name>
<comment type="cofactor">
    <cofactor evidence="1 10">
        <name>pyridoxal 5'-phosphate</name>
        <dbReference type="ChEBI" id="CHEBI:597326"/>
    </cofactor>
</comment>
<dbReference type="OrthoDB" id="9805733at2"/>
<dbReference type="CDD" id="cd01561">
    <property type="entry name" value="CBS_like"/>
    <property type="match status" value="1"/>
</dbReference>
<sequence length="322" mass="33825">MEQNGKPGRGKVYGSILETIGDTPLVRLDKLAKEHGVKANLLAKLEFFNPIASVKDRIGFAMIEALEKAGKITPGKSVLVEPTSGNTGIALAFAAAAKGYKLILTMPESMSIERRKMLALLGAELVLTEPPKGMKGAVAKAEEIAAETENAVIPQQFENPANPEIHRKTTAEEIWNDTNGDVDIFVSGIGTGGTITGVGQVLKQKKKDVHVVAVEPTASPVLSGGSPAPHKIQGIGAGFVPGVLDTSVYDEIVQVENDDAFALAREVARLEGVPVGISSGAALKAAIEVGSRPENEGKTIVLIIPSFAERYLSTALFEGLGQ</sequence>
<dbReference type="STRING" id="1122214.Mame_01049"/>
<feature type="binding site" evidence="10">
    <location>
        <position position="278"/>
    </location>
    <ligand>
        <name>pyridoxal 5'-phosphate</name>
        <dbReference type="ChEBI" id="CHEBI:597326"/>
    </ligand>
</feature>
<feature type="domain" description="Tryptophan synthase beta chain-like PALP" evidence="12">
    <location>
        <begin position="17"/>
        <end position="305"/>
    </location>
</feature>
<evidence type="ECO:0000256" key="10">
    <source>
        <dbReference type="PIRSR" id="PIRSR605856-50"/>
    </source>
</evidence>
<dbReference type="Proteomes" id="UP000191135">
    <property type="component" value="Chromosome"/>
</dbReference>
<evidence type="ECO:0000256" key="8">
    <source>
        <dbReference type="ARBA" id="ARBA00023192"/>
    </source>
</evidence>
<dbReference type="FunFam" id="3.40.50.1100:FF:000067">
    <property type="entry name" value="Cysteine synthase"/>
    <property type="match status" value="1"/>
</dbReference>
<keyword evidence="5" id="KW-0028">Amino-acid biosynthesis</keyword>
<evidence type="ECO:0000256" key="11">
    <source>
        <dbReference type="PIRSR" id="PIRSR605856-51"/>
    </source>
</evidence>
<feature type="binding site" evidence="10">
    <location>
        <begin position="190"/>
        <end position="194"/>
    </location>
    <ligand>
        <name>pyridoxal 5'-phosphate</name>
        <dbReference type="ChEBI" id="CHEBI:597326"/>
    </ligand>
</feature>
<dbReference type="EMBL" id="CP020330">
    <property type="protein sequence ID" value="AQZ50420.1"/>
    <property type="molecule type" value="Genomic_DNA"/>
</dbReference>
<keyword evidence="8" id="KW-0198">Cysteine biosynthesis</keyword>
<keyword evidence="6 13" id="KW-0808">Transferase</keyword>
<dbReference type="Pfam" id="PF00291">
    <property type="entry name" value="PALP"/>
    <property type="match status" value="1"/>
</dbReference>
<reference evidence="13 14" key="1">
    <citation type="submission" date="2017-03" db="EMBL/GenBank/DDBJ databases">
        <title>Foreign affairs: Plasmid Transfer between Roseobacters and Rhizobia.</title>
        <authorList>
            <person name="Bartling P."/>
            <person name="Bunk B."/>
            <person name="Overmann J."/>
            <person name="Brinkmann H."/>
            <person name="Petersen J."/>
        </authorList>
    </citation>
    <scope>NUCLEOTIDE SEQUENCE [LARGE SCALE GENOMIC DNA]</scope>
    <source>
        <strain evidence="13 14">MACL11</strain>
    </source>
</reference>
<protein>
    <recommendedName>
        <fullName evidence="4">cysteine synthase</fullName>
        <ecNumber evidence="4">2.5.1.47</ecNumber>
    </recommendedName>
</protein>
<dbReference type="InterPro" id="IPR005856">
    <property type="entry name" value="Cys_synth"/>
</dbReference>
<feature type="modified residue" description="N6-(pyridoxal phosphate)lysine" evidence="11">
    <location>
        <position position="55"/>
    </location>
</feature>
<dbReference type="NCBIfam" id="TIGR01139">
    <property type="entry name" value="cysK"/>
    <property type="match status" value="1"/>
</dbReference>
<evidence type="ECO:0000313" key="14">
    <source>
        <dbReference type="Proteomes" id="UP000191135"/>
    </source>
</evidence>
<comment type="catalytic activity">
    <reaction evidence="9">
        <text>O-acetyl-L-serine + hydrogen sulfide = L-cysteine + acetate</text>
        <dbReference type="Rhea" id="RHEA:14829"/>
        <dbReference type="ChEBI" id="CHEBI:29919"/>
        <dbReference type="ChEBI" id="CHEBI:30089"/>
        <dbReference type="ChEBI" id="CHEBI:35235"/>
        <dbReference type="ChEBI" id="CHEBI:58340"/>
        <dbReference type="EC" id="2.5.1.47"/>
    </reaction>
</comment>